<name>A0AAW2FJ17_9HYME</name>
<gene>
    <name evidence="2" type="ORF">PUN28_011804</name>
</gene>
<sequence length="97" mass="11505">MLRITCIEFTQWTFHLSMQIQPVMYFRIVFRSYSNAGYITIFLLLTVLLSGRRRIGEKCRSERELQNRNIAISAEHVLAGIMNINARGTEWSLFFWK</sequence>
<dbReference type="EMBL" id="JADYXP020000011">
    <property type="protein sequence ID" value="KAL0114746.1"/>
    <property type="molecule type" value="Genomic_DNA"/>
</dbReference>
<feature type="transmembrane region" description="Helical" evidence="1">
    <location>
        <begin position="32"/>
        <end position="51"/>
    </location>
</feature>
<protein>
    <submittedName>
        <fullName evidence="2">Uncharacterized protein</fullName>
    </submittedName>
</protein>
<keyword evidence="1" id="KW-0812">Transmembrane</keyword>
<reference evidence="2 3" key="1">
    <citation type="submission" date="2023-03" db="EMBL/GenBank/DDBJ databases">
        <title>High recombination rates correlate with genetic variation in Cardiocondyla obscurior ants.</title>
        <authorList>
            <person name="Errbii M."/>
        </authorList>
    </citation>
    <scope>NUCLEOTIDE SEQUENCE [LARGE SCALE GENOMIC DNA]</scope>
    <source>
        <strain evidence="2">Alpha-2009</strain>
        <tissue evidence="2">Whole body</tissue>
    </source>
</reference>
<accession>A0AAW2FJ17</accession>
<dbReference type="AlphaFoldDB" id="A0AAW2FJ17"/>
<keyword evidence="1" id="KW-1133">Transmembrane helix</keyword>
<comment type="caution">
    <text evidence="2">The sequence shown here is derived from an EMBL/GenBank/DDBJ whole genome shotgun (WGS) entry which is preliminary data.</text>
</comment>
<evidence type="ECO:0000313" key="3">
    <source>
        <dbReference type="Proteomes" id="UP001430953"/>
    </source>
</evidence>
<evidence type="ECO:0000313" key="2">
    <source>
        <dbReference type="EMBL" id="KAL0114746.1"/>
    </source>
</evidence>
<keyword evidence="3" id="KW-1185">Reference proteome</keyword>
<keyword evidence="1" id="KW-0472">Membrane</keyword>
<proteinExistence type="predicted"/>
<organism evidence="2 3">
    <name type="scientific">Cardiocondyla obscurior</name>
    <dbReference type="NCBI Taxonomy" id="286306"/>
    <lineage>
        <taxon>Eukaryota</taxon>
        <taxon>Metazoa</taxon>
        <taxon>Ecdysozoa</taxon>
        <taxon>Arthropoda</taxon>
        <taxon>Hexapoda</taxon>
        <taxon>Insecta</taxon>
        <taxon>Pterygota</taxon>
        <taxon>Neoptera</taxon>
        <taxon>Endopterygota</taxon>
        <taxon>Hymenoptera</taxon>
        <taxon>Apocrita</taxon>
        <taxon>Aculeata</taxon>
        <taxon>Formicoidea</taxon>
        <taxon>Formicidae</taxon>
        <taxon>Myrmicinae</taxon>
        <taxon>Cardiocondyla</taxon>
    </lineage>
</organism>
<evidence type="ECO:0000256" key="1">
    <source>
        <dbReference type="SAM" id="Phobius"/>
    </source>
</evidence>
<dbReference type="Proteomes" id="UP001430953">
    <property type="component" value="Unassembled WGS sequence"/>
</dbReference>